<dbReference type="GO" id="GO:0003777">
    <property type="term" value="F:microtubule motor activity"/>
    <property type="evidence" value="ECO:0007669"/>
    <property type="project" value="InterPro"/>
</dbReference>
<keyword evidence="2" id="KW-0963">Cytoplasm</keyword>
<evidence type="ECO:0000256" key="1">
    <source>
        <dbReference type="ARBA" id="ARBA00004245"/>
    </source>
</evidence>
<dbReference type="OrthoDB" id="3176171at2759"/>
<dbReference type="AlphaFoldDB" id="A0A1X2IRA5"/>
<dbReference type="EMBL" id="MCGE01000005">
    <property type="protein sequence ID" value="ORZ21067.1"/>
    <property type="molecule type" value="Genomic_DNA"/>
</dbReference>
<dbReference type="Gene3D" id="3.40.850.10">
    <property type="entry name" value="Kinesin motor domain"/>
    <property type="match status" value="1"/>
</dbReference>
<evidence type="ECO:0000256" key="9">
    <source>
        <dbReference type="PROSITE-ProRule" id="PRU00283"/>
    </source>
</evidence>
<keyword evidence="4 9" id="KW-0547">Nucleotide-binding</keyword>
<comment type="similarity">
    <text evidence="8">Belongs to the TRAFAC class myosin-kinesin ATPase superfamily. Kinesin family. KIN-13 subfamily.</text>
</comment>
<dbReference type="Pfam" id="PF00225">
    <property type="entry name" value="Kinesin"/>
    <property type="match status" value="1"/>
</dbReference>
<dbReference type="GO" id="GO:0005874">
    <property type="term" value="C:microtubule"/>
    <property type="evidence" value="ECO:0007669"/>
    <property type="project" value="UniProtKB-KW"/>
</dbReference>
<dbReference type="PROSITE" id="PS00411">
    <property type="entry name" value="KINESIN_MOTOR_1"/>
    <property type="match status" value="1"/>
</dbReference>
<feature type="domain" description="Kinesin motor" evidence="11">
    <location>
        <begin position="30"/>
        <end position="351"/>
    </location>
</feature>
<comment type="subcellular location">
    <subcellularLocation>
        <location evidence="1">Cytoplasm</location>
        <location evidence="1">Cytoskeleton</location>
    </subcellularLocation>
</comment>
<dbReference type="PRINTS" id="PR00380">
    <property type="entry name" value="KINESINHEAVY"/>
</dbReference>
<organism evidence="12 13">
    <name type="scientific">Absidia repens</name>
    <dbReference type="NCBI Taxonomy" id="90262"/>
    <lineage>
        <taxon>Eukaryota</taxon>
        <taxon>Fungi</taxon>
        <taxon>Fungi incertae sedis</taxon>
        <taxon>Mucoromycota</taxon>
        <taxon>Mucoromycotina</taxon>
        <taxon>Mucoromycetes</taxon>
        <taxon>Mucorales</taxon>
        <taxon>Cunninghamellaceae</taxon>
        <taxon>Absidia</taxon>
    </lineage>
</organism>
<dbReference type="InterPro" id="IPR027640">
    <property type="entry name" value="Kinesin-like_fam"/>
</dbReference>
<protein>
    <recommendedName>
        <fullName evidence="10">Kinesin-like protein</fullName>
    </recommendedName>
</protein>
<dbReference type="InterPro" id="IPR036961">
    <property type="entry name" value="Kinesin_motor_dom_sf"/>
</dbReference>
<evidence type="ECO:0000256" key="4">
    <source>
        <dbReference type="ARBA" id="ARBA00022741"/>
    </source>
</evidence>
<evidence type="ECO:0000313" key="13">
    <source>
        <dbReference type="Proteomes" id="UP000193560"/>
    </source>
</evidence>
<dbReference type="Proteomes" id="UP000193560">
    <property type="component" value="Unassembled WGS sequence"/>
</dbReference>
<proteinExistence type="inferred from homology"/>
<keyword evidence="5 9" id="KW-0067">ATP-binding</keyword>
<sequence length="358" mass="39919">MTTPQTPPSTATTTKTANLNRILSSDLQQRIRVCVRKRPLSRKEVNHGESDIAQLVGTHTIQLNAPKTKVDLTRYTEQHSFTFDEAFNSGSSNIEIYNRTARPLVNYIFNGGKATCFAYGQTGSGKTYTMLDPEHGLYIMAAKDIFEMLEDPDYNHLSASIGFYEIYQGKLYDLLNKRKQLIPRDDGNSNVVIAGLLEYPISNLDRLLQIFDFGNLSRTTGKTGANDNSSRSHAVLQILLKNKKTNGIHGKLSFIDLAGSERGADRGDANIKTRLEGGEINKSLLALKECIRALDKDKKHTPFRGSKLTQVLRDSFVGDSRTCMIATISPNNSNSEHTLNTLRYADRVKELKGESDPR</sequence>
<comment type="caution">
    <text evidence="12">The sequence shown here is derived from an EMBL/GenBank/DDBJ whole genome shotgun (WGS) entry which is preliminary data.</text>
</comment>
<dbReference type="InterPro" id="IPR027417">
    <property type="entry name" value="P-loop_NTPase"/>
</dbReference>
<keyword evidence="12" id="KW-0378">Hydrolase</keyword>
<evidence type="ECO:0000259" key="11">
    <source>
        <dbReference type="PROSITE" id="PS50067"/>
    </source>
</evidence>
<reference evidence="12 13" key="1">
    <citation type="submission" date="2016-07" db="EMBL/GenBank/DDBJ databases">
        <title>Pervasive Adenine N6-methylation of Active Genes in Fungi.</title>
        <authorList>
            <consortium name="DOE Joint Genome Institute"/>
            <person name="Mondo S.J."/>
            <person name="Dannebaum R.O."/>
            <person name="Kuo R.C."/>
            <person name="Labutti K."/>
            <person name="Haridas S."/>
            <person name="Kuo A."/>
            <person name="Salamov A."/>
            <person name="Ahrendt S.R."/>
            <person name="Lipzen A."/>
            <person name="Sullivan W."/>
            <person name="Andreopoulos W.B."/>
            <person name="Clum A."/>
            <person name="Lindquist E."/>
            <person name="Daum C."/>
            <person name="Ramamoorthy G.K."/>
            <person name="Gryganskyi A."/>
            <person name="Culley D."/>
            <person name="Magnuson J.K."/>
            <person name="James T.Y."/>
            <person name="O'Malley M.A."/>
            <person name="Stajich J.E."/>
            <person name="Spatafora J.W."/>
            <person name="Visel A."/>
            <person name="Grigoriev I.V."/>
        </authorList>
    </citation>
    <scope>NUCLEOTIDE SEQUENCE [LARGE SCALE GENOMIC DNA]</scope>
    <source>
        <strain evidence="12 13">NRRL 1336</strain>
    </source>
</reference>
<dbReference type="FunFam" id="3.40.850.10:FF:000012">
    <property type="entry name" value="Kinesin-like protein"/>
    <property type="match status" value="1"/>
</dbReference>
<evidence type="ECO:0000256" key="7">
    <source>
        <dbReference type="ARBA" id="ARBA00023212"/>
    </source>
</evidence>
<keyword evidence="13" id="KW-1185">Reference proteome</keyword>
<dbReference type="CDD" id="cd01367">
    <property type="entry name" value="KISc_KIF2_like"/>
    <property type="match status" value="1"/>
</dbReference>
<feature type="non-terminal residue" evidence="12">
    <location>
        <position position="358"/>
    </location>
</feature>
<dbReference type="GO" id="GO:0007018">
    <property type="term" value="P:microtubule-based movement"/>
    <property type="evidence" value="ECO:0007669"/>
    <property type="project" value="InterPro"/>
</dbReference>
<name>A0A1X2IRA5_9FUNG</name>
<dbReference type="InterPro" id="IPR019821">
    <property type="entry name" value="Kinesin_motor_CS"/>
</dbReference>
<dbReference type="GO" id="GO:0016787">
    <property type="term" value="F:hydrolase activity"/>
    <property type="evidence" value="ECO:0007669"/>
    <property type="project" value="UniProtKB-KW"/>
</dbReference>
<feature type="binding site" evidence="9">
    <location>
        <begin position="120"/>
        <end position="127"/>
    </location>
    <ligand>
        <name>ATP</name>
        <dbReference type="ChEBI" id="CHEBI:30616"/>
    </ligand>
</feature>
<evidence type="ECO:0000256" key="2">
    <source>
        <dbReference type="ARBA" id="ARBA00022490"/>
    </source>
</evidence>
<dbReference type="PROSITE" id="PS50067">
    <property type="entry name" value="KINESIN_MOTOR_2"/>
    <property type="match status" value="1"/>
</dbReference>
<evidence type="ECO:0000256" key="5">
    <source>
        <dbReference type="ARBA" id="ARBA00022840"/>
    </source>
</evidence>
<dbReference type="GO" id="GO:0008017">
    <property type="term" value="F:microtubule binding"/>
    <property type="evidence" value="ECO:0007669"/>
    <property type="project" value="InterPro"/>
</dbReference>
<dbReference type="SUPFAM" id="SSF52540">
    <property type="entry name" value="P-loop containing nucleoside triphosphate hydrolases"/>
    <property type="match status" value="1"/>
</dbReference>
<evidence type="ECO:0000256" key="8">
    <source>
        <dbReference type="ARBA" id="ARBA00061030"/>
    </source>
</evidence>
<dbReference type="PANTHER" id="PTHR47971">
    <property type="entry name" value="KINESIN-RELATED PROTEIN 6"/>
    <property type="match status" value="1"/>
</dbReference>
<dbReference type="SMART" id="SM00129">
    <property type="entry name" value="KISc"/>
    <property type="match status" value="1"/>
</dbReference>
<dbReference type="InterPro" id="IPR001752">
    <property type="entry name" value="Kinesin_motor_dom"/>
</dbReference>
<keyword evidence="7" id="KW-0206">Cytoskeleton</keyword>
<keyword evidence="3 10" id="KW-0493">Microtubule</keyword>
<gene>
    <name evidence="12" type="ORF">BCR42DRAFT_320630</name>
</gene>
<dbReference type="GO" id="GO:0007019">
    <property type="term" value="P:microtubule depolymerization"/>
    <property type="evidence" value="ECO:0007669"/>
    <property type="project" value="TreeGrafter"/>
</dbReference>
<evidence type="ECO:0000256" key="3">
    <source>
        <dbReference type="ARBA" id="ARBA00022701"/>
    </source>
</evidence>
<evidence type="ECO:0000313" key="12">
    <source>
        <dbReference type="EMBL" id="ORZ21067.1"/>
    </source>
</evidence>
<dbReference type="GO" id="GO:0005524">
    <property type="term" value="F:ATP binding"/>
    <property type="evidence" value="ECO:0007669"/>
    <property type="project" value="UniProtKB-UniRule"/>
</dbReference>
<dbReference type="STRING" id="90262.A0A1X2IRA5"/>
<dbReference type="PANTHER" id="PTHR47971:SF8">
    <property type="entry name" value="KINESIN-LIKE PROTEIN"/>
    <property type="match status" value="1"/>
</dbReference>
<evidence type="ECO:0000256" key="10">
    <source>
        <dbReference type="RuleBase" id="RU000394"/>
    </source>
</evidence>
<evidence type="ECO:0000256" key="6">
    <source>
        <dbReference type="ARBA" id="ARBA00023175"/>
    </source>
</evidence>
<accession>A0A1X2IRA5</accession>
<keyword evidence="6 9" id="KW-0505">Motor protein</keyword>